<feature type="region of interest" description="Disordered" evidence="1">
    <location>
        <begin position="73"/>
        <end position="113"/>
    </location>
</feature>
<dbReference type="Proteomes" id="UP000623419">
    <property type="component" value="Unassembled WGS sequence"/>
</dbReference>
<reference evidence="3" key="1">
    <citation type="journal article" date="2019" name="Int. J. Syst. Evol. Microbiol.">
        <title>The Global Catalogue of Microorganisms (GCM) 10K type strain sequencing project: providing services to taxonomists for standard genome sequencing and annotation.</title>
        <authorList>
            <consortium name="The Broad Institute Genomics Platform"/>
            <consortium name="The Broad Institute Genome Sequencing Center for Infectious Disease"/>
            <person name="Wu L."/>
            <person name="Ma J."/>
        </authorList>
    </citation>
    <scope>NUCLEOTIDE SEQUENCE [LARGE SCALE GENOMIC DNA]</scope>
    <source>
        <strain evidence="3">CGMCC 1.15905</strain>
    </source>
</reference>
<dbReference type="EMBL" id="BMKC01000001">
    <property type="protein sequence ID" value="GGA67829.1"/>
    <property type="molecule type" value="Genomic_DNA"/>
</dbReference>
<comment type="caution">
    <text evidence="2">The sequence shown here is derived from an EMBL/GenBank/DDBJ whole genome shotgun (WGS) entry which is preliminary data.</text>
</comment>
<organism evidence="2 3">
    <name type="scientific">Arenimonas soli</name>
    <dbReference type="NCBI Taxonomy" id="2269504"/>
    <lineage>
        <taxon>Bacteria</taxon>
        <taxon>Pseudomonadati</taxon>
        <taxon>Pseudomonadota</taxon>
        <taxon>Gammaproteobacteria</taxon>
        <taxon>Lysobacterales</taxon>
        <taxon>Lysobacteraceae</taxon>
        <taxon>Arenimonas</taxon>
    </lineage>
</organism>
<evidence type="ECO:0000256" key="1">
    <source>
        <dbReference type="SAM" id="MobiDB-lite"/>
    </source>
</evidence>
<feature type="compositionally biased region" description="Basic and acidic residues" evidence="1">
    <location>
        <begin position="79"/>
        <end position="92"/>
    </location>
</feature>
<evidence type="ECO:0000313" key="2">
    <source>
        <dbReference type="EMBL" id="GGA67829.1"/>
    </source>
</evidence>
<keyword evidence="3" id="KW-1185">Reference proteome</keyword>
<dbReference type="PROSITE" id="PS51257">
    <property type="entry name" value="PROKAR_LIPOPROTEIN"/>
    <property type="match status" value="1"/>
</dbReference>
<accession>A0ABQ1HC17</accession>
<proteinExistence type="predicted"/>
<protein>
    <submittedName>
        <fullName evidence="2">Uncharacterized protein</fullName>
    </submittedName>
</protein>
<sequence>MRQQAAQAAGGAAIAAVGACDQVAHVGWQDRLVPGRKRRQLPGRFGCRRGRRVGDPGLIGRGGGGRAAIRVVNAQEPGCRGDEDKRQGKDQCRGQPGPSGTSHSIANFRGEGH</sequence>
<gene>
    <name evidence="2" type="ORF">GCM10011521_02440</name>
</gene>
<name>A0ABQ1HC17_9GAMM</name>
<evidence type="ECO:0000313" key="3">
    <source>
        <dbReference type="Proteomes" id="UP000623419"/>
    </source>
</evidence>